<feature type="domain" description="RNase H type-1" evidence="2">
    <location>
        <begin position="38"/>
        <end position="153"/>
    </location>
</feature>
<evidence type="ECO:0000313" key="3">
    <source>
        <dbReference type="EMBL" id="KAH1073835.1"/>
    </source>
</evidence>
<protein>
    <recommendedName>
        <fullName evidence="2">RNase H type-1 domain-containing protein</fullName>
    </recommendedName>
</protein>
<dbReference type="OrthoDB" id="597234at2759"/>
<keyword evidence="4" id="KW-1185">Reference proteome</keyword>
<dbReference type="InterPro" id="IPR053151">
    <property type="entry name" value="RNase_H-like"/>
</dbReference>
<dbReference type="PANTHER" id="PTHR47723">
    <property type="entry name" value="OS05G0353850 PROTEIN"/>
    <property type="match status" value="1"/>
</dbReference>
<name>A0A9D3V893_9ROSI</name>
<organism evidence="3 4">
    <name type="scientific">Gossypium stocksii</name>
    <dbReference type="NCBI Taxonomy" id="47602"/>
    <lineage>
        <taxon>Eukaryota</taxon>
        <taxon>Viridiplantae</taxon>
        <taxon>Streptophyta</taxon>
        <taxon>Embryophyta</taxon>
        <taxon>Tracheophyta</taxon>
        <taxon>Spermatophyta</taxon>
        <taxon>Magnoliopsida</taxon>
        <taxon>eudicotyledons</taxon>
        <taxon>Gunneridae</taxon>
        <taxon>Pentapetalae</taxon>
        <taxon>rosids</taxon>
        <taxon>malvids</taxon>
        <taxon>Malvales</taxon>
        <taxon>Malvaceae</taxon>
        <taxon>Malvoideae</taxon>
        <taxon>Gossypium</taxon>
    </lineage>
</organism>
<dbReference type="Pfam" id="PF13456">
    <property type="entry name" value="RVT_3"/>
    <property type="match status" value="1"/>
</dbReference>
<dbReference type="InterPro" id="IPR036397">
    <property type="entry name" value="RNaseH_sf"/>
</dbReference>
<dbReference type="SUPFAM" id="SSF53098">
    <property type="entry name" value="Ribonuclease H-like"/>
    <property type="match status" value="1"/>
</dbReference>
<keyword evidence="1" id="KW-0472">Membrane</keyword>
<dbReference type="Gene3D" id="3.30.420.10">
    <property type="entry name" value="Ribonuclease H-like superfamily/Ribonuclease H"/>
    <property type="match status" value="1"/>
</dbReference>
<comment type="caution">
    <text evidence="3">The sequence shown here is derived from an EMBL/GenBank/DDBJ whole genome shotgun (WGS) entry which is preliminary data.</text>
</comment>
<dbReference type="PANTHER" id="PTHR47723:SF19">
    <property type="entry name" value="POLYNUCLEOTIDYL TRANSFERASE, RIBONUCLEASE H-LIKE SUPERFAMILY PROTEIN"/>
    <property type="match status" value="1"/>
</dbReference>
<accession>A0A9D3V893</accession>
<dbReference type="GO" id="GO:0003676">
    <property type="term" value="F:nucleic acid binding"/>
    <property type="evidence" value="ECO:0007669"/>
    <property type="project" value="InterPro"/>
</dbReference>
<dbReference type="InterPro" id="IPR044730">
    <property type="entry name" value="RNase_H-like_dom_plant"/>
</dbReference>
<keyword evidence="1" id="KW-0812">Transmembrane</keyword>
<sequence>MSCWARQYETRMSSIKRSNHILSLAFILEDSWTLLFINGAVARDSRYAALGGVARDQEGKWIVGSFHFLGVCSPFEAEVWGILDGIFILLNKGYRQILILSDNLEVIQALSNLDLEDSGITLFRRIQCIMRAQEKWRIRHIPRHQNLVLDHLLKFSLNLKSNLHPKEIIDLLKVASNNGCIM</sequence>
<feature type="transmembrane region" description="Helical" evidence="1">
    <location>
        <begin position="21"/>
        <end position="41"/>
    </location>
</feature>
<keyword evidence="1" id="KW-1133">Transmembrane helix</keyword>
<evidence type="ECO:0000259" key="2">
    <source>
        <dbReference type="Pfam" id="PF13456"/>
    </source>
</evidence>
<dbReference type="AlphaFoldDB" id="A0A9D3V893"/>
<proteinExistence type="predicted"/>
<dbReference type="InterPro" id="IPR012337">
    <property type="entry name" value="RNaseH-like_sf"/>
</dbReference>
<dbReference type="InterPro" id="IPR002156">
    <property type="entry name" value="RNaseH_domain"/>
</dbReference>
<evidence type="ECO:0000256" key="1">
    <source>
        <dbReference type="SAM" id="Phobius"/>
    </source>
</evidence>
<dbReference type="GO" id="GO:0004523">
    <property type="term" value="F:RNA-DNA hybrid ribonuclease activity"/>
    <property type="evidence" value="ECO:0007669"/>
    <property type="project" value="InterPro"/>
</dbReference>
<dbReference type="CDD" id="cd06222">
    <property type="entry name" value="RNase_H_like"/>
    <property type="match status" value="1"/>
</dbReference>
<gene>
    <name evidence="3" type="ORF">J1N35_026163</name>
</gene>
<dbReference type="EMBL" id="JAIQCV010000008">
    <property type="protein sequence ID" value="KAH1073835.1"/>
    <property type="molecule type" value="Genomic_DNA"/>
</dbReference>
<reference evidence="3 4" key="1">
    <citation type="journal article" date="2021" name="Plant Biotechnol. J.">
        <title>Multi-omics assisted identification of the key and species-specific regulatory components of drought-tolerant mechanisms in Gossypium stocksii.</title>
        <authorList>
            <person name="Yu D."/>
            <person name="Ke L."/>
            <person name="Zhang D."/>
            <person name="Wu Y."/>
            <person name="Sun Y."/>
            <person name="Mei J."/>
            <person name="Sun J."/>
            <person name="Sun Y."/>
        </authorList>
    </citation>
    <scope>NUCLEOTIDE SEQUENCE [LARGE SCALE GENOMIC DNA]</scope>
    <source>
        <strain evidence="4">cv. E1</strain>
        <tissue evidence="3">Leaf</tissue>
    </source>
</reference>
<evidence type="ECO:0000313" key="4">
    <source>
        <dbReference type="Proteomes" id="UP000828251"/>
    </source>
</evidence>
<dbReference type="Proteomes" id="UP000828251">
    <property type="component" value="Unassembled WGS sequence"/>
</dbReference>